<gene>
    <name evidence="1" type="ORF">GRI39_01970</name>
</gene>
<dbReference type="EMBL" id="WTYQ01000001">
    <property type="protein sequence ID" value="MXP24813.1"/>
    <property type="molecule type" value="Genomic_DNA"/>
</dbReference>
<evidence type="ECO:0000313" key="1">
    <source>
        <dbReference type="EMBL" id="MXP24813.1"/>
    </source>
</evidence>
<dbReference type="Proteomes" id="UP000460561">
    <property type="component" value="Unassembled WGS sequence"/>
</dbReference>
<dbReference type="RefSeq" id="WP_160738008.1">
    <property type="nucleotide sequence ID" value="NZ_WTYQ01000001.1"/>
</dbReference>
<reference evidence="1 2" key="1">
    <citation type="submission" date="2019-12" db="EMBL/GenBank/DDBJ databases">
        <title>Genomic-based taxomic classification of the family Erythrobacteraceae.</title>
        <authorList>
            <person name="Xu L."/>
        </authorList>
    </citation>
    <scope>NUCLEOTIDE SEQUENCE [LARGE SCALE GENOMIC DNA]</scope>
    <source>
        <strain evidence="1 2">DSM 18604</strain>
    </source>
</reference>
<sequence>MAENICPPLGSGSVDARALHEAACKGENLTEAVASATTRKAVSITLSDDAQEGVNVVVAEVDDFTLTDRGNGWFLITGPNDLSEKLHGEDSATARLEELVEAAGADSDS</sequence>
<name>A0A845A6C3_9SPHN</name>
<organism evidence="1 2">
    <name type="scientific">Altericroceibacterium indicum</name>
    <dbReference type="NCBI Taxonomy" id="374177"/>
    <lineage>
        <taxon>Bacteria</taxon>
        <taxon>Pseudomonadati</taxon>
        <taxon>Pseudomonadota</taxon>
        <taxon>Alphaproteobacteria</taxon>
        <taxon>Sphingomonadales</taxon>
        <taxon>Erythrobacteraceae</taxon>
        <taxon>Altericroceibacterium</taxon>
    </lineage>
</organism>
<proteinExistence type="predicted"/>
<comment type="caution">
    <text evidence="1">The sequence shown here is derived from an EMBL/GenBank/DDBJ whole genome shotgun (WGS) entry which is preliminary data.</text>
</comment>
<dbReference type="AlphaFoldDB" id="A0A845A6C3"/>
<evidence type="ECO:0000313" key="2">
    <source>
        <dbReference type="Proteomes" id="UP000460561"/>
    </source>
</evidence>
<keyword evidence="2" id="KW-1185">Reference proteome</keyword>
<protein>
    <submittedName>
        <fullName evidence="1">Uncharacterized protein</fullName>
    </submittedName>
</protein>
<accession>A0A845A6C3</accession>